<evidence type="ECO:0000256" key="3">
    <source>
        <dbReference type="SAM" id="SignalP"/>
    </source>
</evidence>
<reference evidence="5" key="1">
    <citation type="journal article" date="2019" name="bioRxiv">
        <title>The Genome of the Zebra Mussel, Dreissena polymorpha: A Resource for Invasive Species Research.</title>
        <authorList>
            <person name="McCartney M.A."/>
            <person name="Auch B."/>
            <person name="Kono T."/>
            <person name="Mallez S."/>
            <person name="Zhang Y."/>
            <person name="Obille A."/>
            <person name="Becker A."/>
            <person name="Abrahante J.E."/>
            <person name="Garbe J."/>
            <person name="Badalamenti J.P."/>
            <person name="Herman A."/>
            <person name="Mangelson H."/>
            <person name="Liachko I."/>
            <person name="Sullivan S."/>
            <person name="Sone E.D."/>
            <person name="Koren S."/>
            <person name="Silverstein K.A.T."/>
            <person name="Beckman K.B."/>
            <person name="Gohl D.M."/>
        </authorList>
    </citation>
    <scope>NUCLEOTIDE SEQUENCE</scope>
    <source>
        <strain evidence="5">Duluth1</strain>
        <tissue evidence="5">Whole animal</tissue>
    </source>
</reference>
<evidence type="ECO:0000313" key="5">
    <source>
        <dbReference type="EMBL" id="KAH3699125.1"/>
    </source>
</evidence>
<dbReference type="GO" id="GO:0006402">
    <property type="term" value="P:mRNA catabolic process"/>
    <property type="evidence" value="ECO:0007669"/>
    <property type="project" value="TreeGrafter"/>
</dbReference>
<evidence type="ECO:0000259" key="4">
    <source>
        <dbReference type="SMART" id="SM00955"/>
    </source>
</evidence>
<name>A0A9D3YHP6_DREPO</name>
<dbReference type="SMART" id="SM00955">
    <property type="entry name" value="RNB"/>
    <property type="match status" value="1"/>
</dbReference>
<dbReference type="InterPro" id="IPR056787">
    <property type="entry name" value="OB_HELZ2"/>
</dbReference>
<keyword evidence="3" id="KW-0732">Signal</keyword>
<dbReference type="InterPro" id="IPR012340">
    <property type="entry name" value="NA-bd_OB-fold"/>
</dbReference>
<keyword evidence="6" id="KW-1185">Reference proteome</keyword>
<feature type="region of interest" description="Disordered" evidence="2">
    <location>
        <begin position="86"/>
        <end position="106"/>
    </location>
</feature>
<evidence type="ECO:0000256" key="2">
    <source>
        <dbReference type="SAM" id="MobiDB-lite"/>
    </source>
</evidence>
<reference evidence="5" key="2">
    <citation type="submission" date="2020-11" db="EMBL/GenBank/DDBJ databases">
        <authorList>
            <person name="McCartney M.A."/>
            <person name="Auch B."/>
            <person name="Kono T."/>
            <person name="Mallez S."/>
            <person name="Becker A."/>
            <person name="Gohl D.M."/>
            <person name="Silverstein K.A.T."/>
            <person name="Koren S."/>
            <person name="Bechman K.B."/>
            <person name="Herman A."/>
            <person name="Abrahante J.E."/>
            <person name="Garbe J."/>
        </authorList>
    </citation>
    <scope>NUCLEOTIDE SEQUENCE</scope>
    <source>
        <strain evidence="5">Duluth1</strain>
        <tissue evidence="5">Whole animal</tissue>
    </source>
</reference>
<dbReference type="InterPro" id="IPR050180">
    <property type="entry name" value="RNR_Ribonuclease"/>
</dbReference>
<feature type="chain" id="PRO_5039182717" description="RNB domain-containing protein" evidence="3">
    <location>
        <begin position="20"/>
        <end position="678"/>
    </location>
</feature>
<dbReference type="GO" id="GO:0003723">
    <property type="term" value="F:RNA binding"/>
    <property type="evidence" value="ECO:0007669"/>
    <property type="project" value="InterPro"/>
</dbReference>
<comment type="caution">
    <text evidence="5">The sequence shown here is derived from an EMBL/GenBank/DDBJ whole genome shotgun (WGS) entry which is preliminary data.</text>
</comment>
<evidence type="ECO:0000313" key="6">
    <source>
        <dbReference type="Proteomes" id="UP000828390"/>
    </source>
</evidence>
<dbReference type="EMBL" id="JAIWYP010000015">
    <property type="protein sequence ID" value="KAH3699125.1"/>
    <property type="molecule type" value="Genomic_DNA"/>
</dbReference>
<feature type="signal peptide" evidence="3">
    <location>
        <begin position="1"/>
        <end position="19"/>
    </location>
</feature>
<accession>A0A9D3YHP6</accession>
<proteinExistence type="predicted"/>
<gene>
    <name evidence="5" type="ORF">DPMN_074079</name>
</gene>
<dbReference type="SUPFAM" id="SSF50249">
    <property type="entry name" value="Nucleic acid-binding proteins"/>
    <property type="match status" value="2"/>
</dbReference>
<dbReference type="Proteomes" id="UP000828390">
    <property type="component" value="Unassembled WGS sequence"/>
</dbReference>
<feature type="domain" description="RNB" evidence="4">
    <location>
        <begin position="439"/>
        <end position="673"/>
    </location>
</feature>
<dbReference type="Pfam" id="PF25049">
    <property type="entry name" value="OB_HELZ2"/>
    <property type="match status" value="1"/>
</dbReference>
<dbReference type="InterPro" id="IPR001900">
    <property type="entry name" value="RNase_II/R"/>
</dbReference>
<protein>
    <recommendedName>
        <fullName evidence="4">RNB domain-containing protein</fullName>
    </recommendedName>
</protein>
<dbReference type="AlphaFoldDB" id="A0A9D3YHP6"/>
<dbReference type="PANTHER" id="PTHR23355:SF9">
    <property type="entry name" value="DIS3-LIKE EXONUCLEASE 2"/>
    <property type="match status" value="1"/>
</dbReference>
<dbReference type="Pfam" id="PF00773">
    <property type="entry name" value="RNB"/>
    <property type="match status" value="1"/>
</dbReference>
<dbReference type="GO" id="GO:0000175">
    <property type="term" value="F:3'-5'-RNA exonuclease activity"/>
    <property type="evidence" value="ECO:0007669"/>
    <property type="project" value="TreeGrafter"/>
</dbReference>
<organism evidence="5 6">
    <name type="scientific">Dreissena polymorpha</name>
    <name type="common">Zebra mussel</name>
    <name type="synonym">Mytilus polymorpha</name>
    <dbReference type="NCBI Taxonomy" id="45954"/>
    <lineage>
        <taxon>Eukaryota</taxon>
        <taxon>Metazoa</taxon>
        <taxon>Spiralia</taxon>
        <taxon>Lophotrochozoa</taxon>
        <taxon>Mollusca</taxon>
        <taxon>Bivalvia</taxon>
        <taxon>Autobranchia</taxon>
        <taxon>Heteroconchia</taxon>
        <taxon>Euheterodonta</taxon>
        <taxon>Imparidentia</taxon>
        <taxon>Neoheterodontei</taxon>
        <taxon>Myida</taxon>
        <taxon>Dreissenoidea</taxon>
        <taxon>Dreissenidae</taxon>
        <taxon>Dreissena</taxon>
    </lineage>
</organism>
<dbReference type="PANTHER" id="PTHR23355">
    <property type="entry name" value="RIBONUCLEASE"/>
    <property type="match status" value="1"/>
</dbReference>
<keyword evidence="1" id="KW-0175">Coiled coil</keyword>
<evidence type="ECO:0000256" key="1">
    <source>
        <dbReference type="SAM" id="Coils"/>
    </source>
</evidence>
<dbReference type="GO" id="GO:0000932">
    <property type="term" value="C:P-body"/>
    <property type="evidence" value="ECO:0007669"/>
    <property type="project" value="TreeGrafter"/>
</dbReference>
<feature type="coiled-coil region" evidence="1">
    <location>
        <begin position="568"/>
        <end position="595"/>
    </location>
</feature>
<sequence length="678" mass="77935">MCNNTMTFWLLTNFVSAKARNPSFPTPEAAKEALDAELCIRNHKQRNIHVPHVNLQNIAEMPVDLGIPKGEEGMIYHTEIVRNERYDGSDTSSFSEESSSDDDYEAVRNPEDAISLDSSGADETNIDSDDAISLDKYQYESDEHEHANEQNDCYEQSKCLHKGEIKITFQKEELWVKNGLQLKHDFVHHFKPKKHFDDVYGDCESETELLEKLNANPAKYIRCIIHHDGCHDATCIPVDKLSDVPAIHISGRSKIGRTFNEDEVLVEVLSRNKNSKEVNGQVLGVFRRNRYQGIKHPVFICTVDENGSHLLRPMCKTVPKIKIKTSNLRSDDNMPIFTVYDYDESVEVLKKSTDVKVSSKEHLCVFLVVFITWNSTFTYPLGRIVKILPWGNTVARGLTILNMQHGVHSIYSKETIDQVNDLQISEGLDEPSTERQQNRMDCTMLDAFTIDPPDAQDLDDALSLECRQDELHVGVHISDVTEYVMKDDAYDNDAKQRLLTFFSDIDTPRHMLPEPISTRKCSLLEGKRRLALSVFYCFDKDGKRKEITSQDIVRPTVIKSKKQFSYSQAQLIIKKKEAENEITKIEKDLKIMFKIACALRKQRLGNAMHASQTVFNDRGAEDNEHEAHFLVEEFMILTNITVGKMLYKQFPECIPVRYQPPPSDENMREFLRKKRRIY</sequence>